<name>C6TF72_SOYBN</name>
<sequence>MRQIKWNLIITGVTGSFYSSDLGAYVHRHIYICTDLFIYFFGYRHIYADAAICRVFFVFRLLPYGIYISGYGSL</sequence>
<evidence type="ECO:0000313" key="1">
    <source>
        <dbReference type="EMBL" id="ACU20474.1"/>
    </source>
</evidence>
<dbReference type="AlphaFoldDB" id="C6TF72"/>
<reference evidence="1" key="1">
    <citation type="submission" date="2009-08" db="EMBL/GenBank/DDBJ databases">
        <authorList>
            <person name="Cheung F."/>
            <person name="Xiao Y."/>
            <person name="Chan A."/>
            <person name="Moskal W."/>
            <person name="Town C.D."/>
        </authorList>
    </citation>
    <scope>NUCLEOTIDE SEQUENCE</scope>
</reference>
<organism evidence="1">
    <name type="scientific">Glycine max</name>
    <name type="common">Soybean</name>
    <name type="synonym">Glycine hispida</name>
    <dbReference type="NCBI Taxonomy" id="3847"/>
    <lineage>
        <taxon>Eukaryota</taxon>
        <taxon>Viridiplantae</taxon>
        <taxon>Streptophyta</taxon>
        <taxon>Embryophyta</taxon>
        <taxon>Tracheophyta</taxon>
        <taxon>Spermatophyta</taxon>
        <taxon>Magnoliopsida</taxon>
        <taxon>eudicotyledons</taxon>
        <taxon>Gunneridae</taxon>
        <taxon>Pentapetalae</taxon>
        <taxon>rosids</taxon>
        <taxon>fabids</taxon>
        <taxon>Fabales</taxon>
        <taxon>Fabaceae</taxon>
        <taxon>Papilionoideae</taxon>
        <taxon>50 kb inversion clade</taxon>
        <taxon>NPAAA clade</taxon>
        <taxon>indigoferoid/millettioid clade</taxon>
        <taxon>Phaseoleae</taxon>
        <taxon>Glycine</taxon>
        <taxon>Glycine subgen. Soja</taxon>
    </lineage>
</organism>
<proteinExistence type="evidence at transcript level"/>
<protein>
    <submittedName>
        <fullName evidence="1">Uncharacterized protein</fullName>
    </submittedName>
</protein>
<dbReference type="EMBL" id="BT096255">
    <property type="protein sequence ID" value="ACU20474.1"/>
    <property type="molecule type" value="mRNA"/>
</dbReference>
<accession>C6TF72</accession>